<dbReference type="InterPro" id="IPR036287">
    <property type="entry name" value="Rv1873-like_sf"/>
</dbReference>
<reference evidence="1 2" key="1">
    <citation type="journal article" date="2013" name="Int. J. Syst. Evol. Microbiol.">
        <title>Ilumatobacter nonamiense sp. nov. and Ilumatobacter coccineum sp. nov., isolated from seashore sand.</title>
        <authorList>
            <person name="Matsumoto A."/>
            <person name="Kasai H."/>
            <person name="Matsuo Y."/>
            <person name="Shizuri Y."/>
            <person name="Ichikawa N."/>
            <person name="Fujita N."/>
            <person name="Omura S."/>
            <person name="Takahashi Y."/>
        </authorList>
    </citation>
    <scope>NUCLEOTIDE SEQUENCE [LARGE SCALE GENOMIC DNA]</scope>
    <source>
        <strain evidence="2">NBRC 103263 / KCTC 29153 / YM16-304</strain>
    </source>
</reference>
<dbReference type="KEGG" id="aym:YM304_04690"/>
<dbReference type="RefSeq" id="WP_015440031.1">
    <property type="nucleotide sequence ID" value="NC_020520.1"/>
</dbReference>
<dbReference type="EMBL" id="AP012057">
    <property type="protein sequence ID" value="BAN00783.1"/>
    <property type="molecule type" value="Genomic_DNA"/>
</dbReference>
<dbReference type="InterPro" id="IPR014937">
    <property type="entry name" value="DUF1810"/>
</dbReference>
<dbReference type="Pfam" id="PF08837">
    <property type="entry name" value="DUF1810"/>
    <property type="match status" value="1"/>
</dbReference>
<sequence>MNLTRFVEAQNLDNMYDQALAEVRNGKKVTHWMWFVFPQLEALGHSATAKFYGISGIEEARSYLDHPVLGPRLRECAGAAAAIEVGRINAAFGTIDTIKLRSSMTLFEAADPDDHSFPAVLDRHFDGIRDEATLDLLG</sequence>
<protein>
    <recommendedName>
        <fullName evidence="3">Calpastatin</fullName>
    </recommendedName>
</protein>
<proteinExistence type="predicted"/>
<dbReference type="PIRSF" id="PIRSF008546">
    <property type="entry name" value="UCP008546"/>
    <property type="match status" value="1"/>
</dbReference>
<dbReference type="SUPFAM" id="SSF140736">
    <property type="entry name" value="Rv1873-like"/>
    <property type="match status" value="1"/>
</dbReference>
<gene>
    <name evidence="1" type="ORF">YM304_04690</name>
</gene>
<dbReference type="Gene3D" id="1.25.40.380">
    <property type="entry name" value="Protein of unknown function DUF1810"/>
    <property type="match status" value="1"/>
</dbReference>
<name>A0A6C7E1M4_ILUCY</name>
<evidence type="ECO:0000313" key="2">
    <source>
        <dbReference type="Proteomes" id="UP000011863"/>
    </source>
</evidence>
<accession>A0A6C7E1M4</accession>
<keyword evidence="2" id="KW-1185">Reference proteome</keyword>
<organism evidence="1 2">
    <name type="scientific">Ilumatobacter coccineus (strain NBRC 103263 / KCTC 29153 / YM16-304)</name>
    <dbReference type="NCBI Taxonomy" id="1313172"/>
    <lineage>
        <taxon>Bacteria</taxon>
        <taxon>Bacillati</taxon>
        <taxon>Actinomycetota</taxon>
        <taxon>Acidimicrobiia</taxon>
        <taxon>Acidimicrobiales</taxon>
        <taxon>Ilumatobacteraceae</taxon>
        <taxon>Ilumatobacter</taxon>
    </lineage>
</organism>
<evidence type="ECO:0008006" key="3">
    <source>
        <dbReference type="Google" id="ProtNLM"/>
    </source>
</evidence>
<dbReference type="Proteomes" id="UP000011863">
    <property type="component" value="Chromosome"/>
</dbReference>
<dbReference type="AlphaFoldDB" id="A0A6C7E1M4"/>
<evidence type="ECO:0000313" key="1">
    <source>
        <dbReference type="EMBL" id="BAN00783.1"/>
    </source>
</evidence>